<evidence type="ECO:0000256" key="4">
    <source>
        <dbReference type="ARBA" id="ARBA00023136"/>
    </source>
</evidence>
<evidence type="ECO:0000313" key="7">
    <source>
        <dbReference type="EMBL" id="GGP04662.1"/>
    </source>
</evidence>
<comment type="caution">
    <text evidence="7">The sequence shown here is derived from an EMBL/GenBank/DDBJ whole genome shotgun (WGS) entry which is preliminary data.</text>
</comment>
<gene>
    <name evidence="7" type="ORF">GCM10012278_20730</name>
</gene>
<organism evidence="7 8">
    <name type="scientific">Nonomuraea glycinis</name>
    <dbReference type="NCBI Taxonomy" id="2047744"/>
    <lineage>
        <taxon>Bacteria</taxon>
        <taxon>Bacillati</taxon>
        <taxon>Actinomycetota</taxon>
        <taxon>Actinomycetes</taxon>
        <taxon>Streptosporangiales</taxon>
        <taxon>Streptosporangiaceae</taxon>
        <taxon>Nonomuraea</taxon>
    </lineage>
</organism>
<feature type="transmembrane region" description="Helical" evidence="5">
    <location>
        <begin position="148"/>
        <end position="169"/>
    </location>
</feature>
<feature type="domain" description="ABC-2 type transporter transmembrane" evidence="6">
    <location>
        <begin position="16"/>
        <end position="221"/>
    </location>
</feature>
<proteinExistence type="predicted"/>
<evidence type="ECO:0000256" key="1">
    <source>
        <dbReference type="ARBA" id="ARBA00004141"/>
    </source>
</evidence>
<name>A0A918E4M5_9ACTN</name>
<keyword evidence="2 5" id="KW-0812">Transmembrane</keyword>
<evidence type="ECO:0000259" key="6">
    <source>
        <dbReference type="Pfam" id="PF01061"/>
    </source>
</evidence>
<feature type="transmembrane region" description="Helical" evidence="5">
    <location>
        <begin position="30"/>
        <end position="50"/>
    </location>
</feature>
<evidence type="ECO:0000313" key="8">
    <source>
        <dbReference type="Proteomes" id="UP000660745"/>
    </source>
</evidence>
<dbReference type="GO" id="GO:0140359">
    <property type="term" value="F:ABC-type transporter activity"/>
    <property type="evidence" value="ECO:0007669"/>
    <property type="project" value="InterPro"/>
</dbReference>
<dbReference type="Proteomes" id="UP000660745">
    <property type="component" value="Unassembled WGS sequence"/>
</dbReference>
<dbReference type="PANTHER" id="PTHR43027:SF2">
    <property type="entry name" value="TRANSPORT PERMEASE PROTEIN"/>
    <property type="match status" value="1"/>
</dbReference>
<dbReference type="EMBL" id="BMNK01000003">
    <property type="protein sequence ID" value="GGP04662.1"/>
    <property type="molecule type" value="Genomic_DNA"/>
</dbReference>
<dbReference type="Pfam" id="PF01061">
    <property type="entry name" value="ABC2_membrane"/>
    <property type="match status" value="1"/>
</dbReference>
<evidence type="ECO:0000256" key="3">
    <source>
        <dbReference type="ARBA" id="ARBA00022989"/>
    </source>
</evidence>
<keyword evidence="8" id="KW-1185">Reference proteome</keyword>
<feature type="transmembrane region" description="Helical" evidence="5">
    <location>
        <begin position="111"/>
        <end position="136"/>
    </location>
</feature>
<dbReference type="PANTHER" id="PTHR43027">
    <property type="entry name" value="DOXORUBICIN RESISTANCE ABC TRANSPORTER PERMEASE PROTEIN DRRC-RELATED"/>
    <property type="match status" value="1"/>
</dbReference>
<reference evidence="7" key="1">
    <citation type="journal article" date="2014" name="Int. J. Syst. Evol. Microbiol.">
        <title>Complete genome sequence of Corynebacterium casei LMG S-19264T (=DSM 44701T), isolated from a smear-ripened cheese.</title>
        <authorList>
            <consortium name="US DOE Joint Genome Institute (JGI-PGF)"/>
            <person name="Walter F."/>
            <person name="Albersmeier A."/>
            <person name="Kalinowski J."/>
            <person name="Ruckert C."/>
        </authorList>
    </citation>
    <scope>NUCLEOTIDE SEQUENCE</scope>
    <source>
        <strain evidence="7">CGMCC 4.7430</strain>
    </source>
</reference>
<comment type="subcellular location">
    <subcellularLocation>
        <location evidence="1">Membrane</location>
        <topology evidence="1">Multi-pass membrane protein</topology>
    </subcellularLocation>
</comment>
<feature type="transmembrane region" description="Helical" evidence="5">
    <location>
        <begin position="176"/>
        <end position="194"/>
    </location>
</feature>
<evidence type="ECO:0000256" key="5">
    <source>
        <dbReference type="SAM" id="Phobius"/>
    </source>
</evidence>
<keyword evidence="3 5" id="KW-1133">Transmembrane helix</keyword>
<dbReference type="InterPro" id="IPR052902">
    <property type="entry name" value="ABC-2_transporter"/>
</dbReference>
<accession>A0A918E4M5</accession>
<dbReference type="AlphaFoldDB" id="A0A918E4M5"/>
<sequence>MSTAIEVRRPGPGSWLTLIRCEAKMVIRDTAGLVIPIGLPMLILVMSASTAGDEVVANGRTVLDVHVLPLVFTVVMATVGIVNMPSFLAYYRRTGILRRLSVTPASPAMVLVAQAVVSVLQAVIGIGAALAVAVLVFDANLPVRPVAALGLVLLAMAALYAVGMVVAAVAPTPNSAVAMGLIVFFAFGALGGLFGGRGGLPDPLARVGELLPFGATVEVLSAAWAGAAIDPVHLMGLTATIVLGGVVSAVFFRWD</sequence>
<reference evidence="7" key="2">
    <citation type="submission" date="2020-09" db="EMBL/GenBank/DDBJ databases">
        <authorList>
            <person name="Sun Q."/>
            <person name="Zhou Y."/>
        </authorList>
    </citation>
    <scope>NUCLEOTIDE SEQUENCE</scope>
    <source>
        <strain evidence="7">CGMCC 4.7430</strain>
    </source>
</reference>
<dbReference type="GO" id="GO:0016020">
    <property type="term" value="C:membrane"/>
    <property type="evidence" value="ECO:0007669"/>
    <property type="project" value="UniProtKB-SubCell"/>
</dbReference>
<dbReference type="RefSeq" id="WP_189138310.1">
    <property type="nucleotide sequence ID" value="NZ_BMNK01000003.1"/>
</dbReference>
<protein>
    <recommendedName>
        <fullName evidence="6">ABC-2 type transporter transmembrane domain-containing protein</fullName>
    </recommendedName>
</protein>
<evidence type="ECO:0000256" key="2">
    <source>
        <dbReference type="ARBA" id="ARBA00022692"/>
    </source>
</evidence>
<feature type="transmembrane region" description="Helical" evidence="5">
    <location>
        <begin position="70"/>
        <end position="91"/>
    </location>
</feature>
<feature type="transmembrane region" description="Helical" evidence="5">
    <location>
        <begin position="232"/>
        <end position="252"/>
    </location>
</feature>
<keyword evidence="4 5" id="KW-0472">Membrane</keyword>
<dbReference type="InterPro" id="IPR013525">
    <property type="entry name" value="ABC2_TM"/>
</dbReference>